<dbReference type="Proteomes" id="UP000092445">
    <property type="component" value="Unassembled WGS sequence"/>
</dbReference>
<reference evidence="1" key="2">
    <citation type="submission" date="2020-05" db="UniProtKB">
        <authorList>
            <consortium name="EnsemblMetazoa"/>
        </authorList>
    </citation>
    <scope>IDENTIFICATION</scope>
    <source>
        <strain evidence="1">IAEA</strain>
    </source>
</reference>
<dbReference type="AlphaFoldDB" id="A0A1B0A465"/>
<evidence type="ECO:0000313" key="1">
    <source>
        <dbReference type="EnsemblMetazoa" id="GPAI033974-PA"/>
    </source>
</evidence>
<accession>A0A1B0A465</accession>
<evidence type="ECO:0000313" key="2">
    <source>
        <dbReference type="Proteomes" id="UP000092445"/>
    </source>
</evidence>
<proteinExistence type="predicted"/>
<keyword evidence="2" id="KW-1185">Reference proteome</keyword>
<dbReference type="VEuPathDB" id="VectorBase:GPAI033974"/>
<dbReference type="EnsemblMetazoa" id="GPAI033974-RA">
    <property type="protein sequence ID" value="GPAI033974-PA"/>
    <property type="gene ID" value="GPAI033974"/>
</dbReference>
<name>A0A1B0A465_GLOPL</name>
<organism evidence="1 2">
    <name type="scientific">Glossina pallidipes</name>
    <name type="common">Tsetse fly</name>
    <dbReference type="NCBI Taxonomy" id="7398"/>
    <lineage>
        <taxon>Eukaryota</taxon>
        <taxon>Metazoa</taxon>
        <taxon>Ecdysozoa</taxon>
        <taxon>Arthropoda</taxon>
        <taxon>Hexapoda</taxon>
        <taxon>Insecta</taxon>
        <taxon>Pterygota</taxon>
        <taxon>Neoptera</taxon>
        <taxon>Endopterygota</taxon>
        <taxon>Diptera</taxon>
        <taxon>Brachycera</taxon>
        <taxon>Muscomorpha</taxon>
        <taxon>Hippoboscoidea</taxon>
        <taxon>Glossinidae</taxon>
        <taxon>Glossina</taxon>
    </lineage>
</organism>
<sequence>MSVQIYLIEVTAVVAIGIKTSLAKVWCILISAGLMLTQLEEATLSKAERPTSYKSLLVLLLLTTSIDGNSSSSVRYKGKNAQNNRMRNTPNTLKAKILKSKRIRYLTLVDRIKHVTTKTCIN</sequence>
<reference evidence="2" key="1">
    <citation type="submission" date="2014-03" db="EMBL/GenBank/DDBJ databases">
        <authorList>
            <person name="Aksoy S."/>
            <person name="Warren W."/>
            <person name="Wilson R.K."/>
        </authorList>
    </citation>
    <scope>NUCLEOTIDE SEQUENCE [LARGE SCALE GENOMIC DNA]</scope>
    <source>
        <strain evidence="2">IAEA</strain>
    </source>
</reference>
<protein>
    <submittedName>
        <fullName evidence="1">Uncharacterized protein</fullName>
    </submittedName>
</protein>